<sequence>MIRVKAKFKKLIYNHAIISIIISTIITLLLLMMINFIIKFFFGIPGISIEDIIIIKDGKITIVAGFIVTLIIIWFNLFLLVNCLLKNKYS</sequence>
<dbReference type="AlphaFoldDB" id="A0A8H9QY67"/>
<comment type="caution">
    <text evidence="2">The sequence shown here is derived from an EMBL/GenBank/DDBJ whole genome shotgun (WGS) entry which is preliminary data.</text>
</comment>
<protein>
    <submittedName>
        <fullName evidence="2">Uncharacterized protein</fullName>
    </submittedName>
</protein>
<keyword evidence="1" id="KW-1133">Transmembrane helix</keyword>
<reference evidence="2" key="2">
    <citation type="submission" date="2020-07" db="EMBL/GenBank/DDBJ databases">
        <authorList>
            <consortium name="NCBI Pathogen Detection Project"/>
        </authorList>
    </citation>
    <scope>NUCLEOTIDE SEQUENCE</scope>
    <source>
        <strain evidence="2">C8</strain>
    </source>
</reference>
<reference evidence="2" key="1">
    <citation type="journal article" date="2018" name="Genome Biol.">
        <title>SKESA: strategic k-mer extension for scrupulous assemblies.</title>
        <authorList>
            <person name="Souvorov A."/>
            <person name="Agarwala R."/>
            <person name="Lipman D.J."/>
        </authorList>
    </citation>
    <scope>NUCLEOTIDE SEQUENCE</scope>
    <source>
        <strain evidence="2">C8</strain>
    </source>
</reference>
<organism evidence="2">
    <name type="scientific">Clostridium perfringens</name>
    <dbReference type="NCBI Taxonomy" id="1502"/>
    <lineage>
        <taxon>Bacteria</taxon>
        <taxon>Bacillati</taxon>
        <taxon>Bacillota</taxon>
        <taxon>Clostridia</taxon>
        <taxon>Eubacteriales</taxon>
        <taxon>Clostridiaceae</taxon>
        <taxon>Clostridium</taxon>
    </lineage>
</organism>
<keyword evidence="1" id="KW-0812">Transmembrane</keyword>
<dbReference type="Proteomes" id="UP000859547">
    <property type="component" value="Unassembled WGS sequence"/>
</dbReference>
<feature type="transmembrane region" description="Helical" evidence="1">
    <location>
        <begin position="62"/>
        <end position="85"/>
    </location>
</feature>
<dbReference type="EMBL" id="DACTCB010000011">
    <property type="protein sequence ID" value="HAT4308338.1"/>
    <property type="molecule type" value="Genomic_DNA"/>
</dbReference>
<evidence type="ECO:0000313" key="2">
    <source>
        <dbReference type="EMBL" id="HAT4308338.1"/>
    </source>
</evidence>
<proteinExistence type="predicted"/>
<keyword evidence="1" id="KW-0472">Membrane</keyword>
<evidence type="ECO:0000256" key="1">
    <source>
        <dbReference type="SAM" id="Phobius"/>
    </source>
</evidence>
<gene>
    <name evidence="2" type="ORF">I9080_002149</name>
</gene>
<accession>A0A8H9QY67</accession>
<dbReference type="RefSeq" id="WP_173706017.1">
    <property type="nucleotide sequence ID" value="NZ_CP118266.1"/>
</dbReference>
<name>A0A8H9QY67_CLOPF</name>
<feature type="transmembrane region" description="Helical" evidence="1">
    <location>
        <begin position="12"/>
        <end position="42"/>
    </location>
</feature>